<protein>
    <submittedName>
        <fullName evidence="2">Uncharacterized protein</fullName>
    </submittedName>
</protein>
<dbReference type="AlphaFoldDB" id="A0A194X5D4"/>
<dbReference type="GeneID" id="28829747"/>
<feature type="transmembrane region" description="Helical" evidence="1">
    <location>
        <begin position="341"/>
        <end position="363"/>
    </location>
</feature>
<keyword evidence="1" id="KW-1133">Transmembrane helix</keyword>
<sequence length="392" mass="43990">MSHVDVARHGYFSFSTTNKFQAEDETLAGPKTLREWELKDLHPSYNTKAMTSLRLTFTEIDELFLRGFRRSLTLLDLISEDYRGDWKRNLIISPTDAEDFERHIQFGRLSSEVSNIDYFQDQAEIRFWCLATEFLVLENEGFPGGQVFDPNTNGWRACPVPDVHASGFSSRILEIEKVASHVPQQVIAAMSSISHLSAPWNVIRHLRKRTDLLDSLFERTHRPVSADQHLISLAAQIDQSWPKNVPKNETFRPSGIVVKAYPKGKGLSIPTPTIMMITTISSVISISLAVVSYLKATPQPGTPQDADFFSLFQSSVLQISSIWPMMLTLRKTRLNKLASIYIWVLVVFGLLTAAVAVPLYILVHTGWSTLFSAASGVSQGFVTLQLVYVVAA</sequence>
<dbReference type="RefSeq" id="XP_018069740.1">
    <property type="nucleotide sequence ID" value="XM_018220021.1"/>
</dbReference>
<organism evidence="2 3">
    <name type="scientific">Mollisia scopiformis</name>
    <name type="common">Conifer needle endophyte fungus</name>
    <name type="synonym">Phialocephala scopiformis</name>
    <dbReference type="NCBI Taxonomy" id="149040"/>
    <lineage>
        <taxon>Eukaryota</taxon>
        <taxon>Fungi</taxon>
        <taxon>Dikarya</taxon>
        <taxon>Ascomycota</taxon>
        <taxon>Pezizomycotina</taxon>
        <taxon>Leotiomycetes</taxon>
        <taxon>Helotiales</taxon>
        <taxon>Mollisiaceae</taxon>
        <taxon>Mollisia</taxon>
    </lineage>
</organism>
<accession>A0A194X5D4</accession>
<reference evidence="2 3" key="1">
    <citation type="submission" date="2015-10" db="EMBL/GenBank/DDBJ databases">
        <title>Full genome of DAOMC 229536 Phialocephala scopiformis, a fungal endophyte of spruce producing the potent anti-insectan compound rugulosin.</title>
        <authorList>
            <consortium name="DOE Joint Genome Institute"/>
            <person name="Walker A.K."/>
            <person name="Frasz S.L."/>
            <person name="Seifert K.A."/>
            <person name="Miller J.D."/>
            <person name="Mondo S.J."/>
            <person name="Labutti K."/>
            <person name="Lipzen A."/>
            <person name="Dockter R."/>
            <person name="Kennedy M."/>
            <person name="Grigoriev I.V."/>
            <person name="Spatafora J.W."/>
        </authorList>
    </citation>
    <scope>NUCLEOTIDE SEQUENCE [LARGE SCALE GENOMIC DNA]</scope>
    <source>
        <strain evidence="2 3">CBS 120377</strain>
    </source>
</reference>
<keyword evidence="3" id="KW-1185">Reference proteome</keyword>
<evidence type="ECO:0000256" key="1">
    <source>
        <dbReference type="SAM" id="Phobius"/>
    </source>
</evidence>
<evidence type="ECO:0000313" key="2">
    <source>
        <dbReference type="EMBL" id="KUJ15385.1"/>
    </source>
</evidence>
<dbReference type="EMBL" id="KQ947418">
    <property type="protein sequence ID" value="KUJ15385.1"/>
    <property type="molecule type" value="Genomic_DNA"/>
</dbReference>
<name>A0A194X5D4_MOLSC</name>
<proteinExistence type="predicted"/>
<keyword evidence="1" id="KW-0812">Transmembrane</keyword>
<dbReference type="InParanoid" id="A0A194X5D4"/>
<dbReference type="Proteomes" id="UP000070700">
    <property type="component" value="Unassembled WGS sequence"/>
</dbReference>
<gene>
    <name evidence="2" type="ORF">LY89DRAFT_735501</name>
</gene>
<keyword evidence="1" id="KW-0472">Membrane</keyword>
<feature type="transmembrane region" description="Helical" evidence="1">
    <location>
        <begin position="273"/>
        <end position="296"/>
    </location>
</feature>
<dbReference type="OrthoDB" id="3560543at2759"/>
<feature type="transmembrane region" description="Helical" evidence="1">
    <location>
        <begin position="369"/>
        <end position="391"/>
    </location>
</feature>
<evidence type="ECO:0000313" key="3">
    <source>
        <dbReference type="Proteomes" id="UP000070700"/>
    </source>
</evidence>
<dbReference type="KEGG" id="psco:LY89DRAFT_735501"/>